<keyword evidence="1" id="KW-0472">Membrane</keyword>
<dbReference type="VEuPathDB" id="VectorBase:BGLB035601"/>
<feature type="signal peptide" evidence="2">
    <location>
        <begin position="1"/>
        <end position="21"/>
    </location>
</feature>
<organism evidence="3 4">
    <name type="scientific">Biomphalaria glabrata</name>
    <name type="common">Bloodfluke planorb</name>
    <name type="synonym">Freshwater snail</name>
    <dbReference type="NCBI Taxonomy" id="6526"/>
    <lineage>
        <taxon>Eukaryota</taxon>
        <taxon>Metazoa</taxon>
        <taxon>Spiralia</taxon>
        <taxon>Lophotrochozoa</taxon>
        <taxon>Mollusca</taxon>
        <taxon>Gastropoda</taxon>
        <taxon>Heterobranchia</taxon>
        <taxon>Euthyneura</taxon>
        <taxon>Panpulmonata</taxon>
        <taxon>Hygrophila</taxon>
        <taxon>Lymnaeoidea</taxon>
        <taxon>Planorbidae</taxon>
        <taxon>Biomphalaria</taxon>
    </lineage>
</organism>
<dbReference type="Gene3D" id="3.40.50.2300">
    <property type="match status" value="1"/>
</dbReference>
<dbReference type="KEGG" id="bgt:106067733"/>
<evidence type="ECO:0000256" key="2">
    <source>
        <dbReference type="SAM" id="SignalP"/>
    </source>
</evidence>
<accession>A0A2C9LVZ4</accession>
<dbReference type="Proteomes" id="UP000076420">
    <property type="component" value="Unassembled WGS sequence"/>
</dbReference>
<dbReference type="AlphaFoldDB" id="A0A2C9LVZ4"/>
<keyword evidence="1" id="KW-1133">Transmembrane helix</keyword>
<keyword evidence="1" id="KW-0812">Transmembrane</keyword>
<feature type="transmembrane region" description="Helical" evidence="1">
    <location>
        <begin position="141"/>
        <end position="160"/>
    </location>
</feature>
<proteinExistence type="predicted"/>
<reference evidence="3" key="1">
    <citation type="submission" date="2020-05" db="UniProtKB">
        <authorList>
            <consortium name="EnsemblMetazoa"/>
        </authorList>
    </citation>
    <scope>IDENTIFICATION</scope>
    <source>
        <strain evidence="3">BB02</strain>
    </source>
</reference>
<keyword evidence="2" id="KW-0732">Signal</keyword>
<sequence length="169" mass="18485">MAKPWVCILLAVLVSSHQALGQNLYQKTCSKTNSATIQPDATAWLGGILSLSKTGADGYGCGSSGGFMQSYEAIRWVLELLNKKNETLQTQFLTEFYVPGIKLGMKVINYCDNQKTAVAALAEVFPDLANTDAACTEQTNGLTLGTAFILFFIVFFWSRYTTCPETNLE</sequence>
<evidence type="ECO:0000313" key="4">
    <source>
        <dbReference type="Proteomes" id="UP000076420"/>
    </source>
</evidence>
<dbReference type="EnsemblMetazoa" id="BGLB035601-RA">
    <property type="protein sequence ID" value="BGLB035601-PA"/>
    <property type="gene ID" value="BGLB035601"/>
</dbReference>
<dbReference type="VEuPathDB" id="VectorBase:BGLAX_029058"/>
<gene>
    <name evidence="3" type="primary">106067733</name>
</gene>
<evidence type="ECO:0000313" key="3">
    <source>
        <dbReference type="EnsemblMetazoa" id="BGLB035601-PA"/>
    </source>
</evidence>
<protein>
    <submittedName>
        <fullName evidence="3">Uncharacterized protein</fullName>
    </submittedName>
</protein>
<evidence type="ECO:0000256" key="1">
    <source>
        <dbReference type="SAM" id="Phobius"/>
    </source>
</evidence>
<name>A0A2C9LVZ4_BIOGL</name>
<feature type="chain" id="PRO_5013084429" evidence="2">
    <location>
        <begin position="22"/>
        <end position="169"/>
    </location>
</feature>